<keyword evidence="2 4" id="KW-0238">DNA-binding</keyword>
<dbReference type="RefSeq" id="WP_339573306.1">
    <property type="nucleotide sequence ID" value="NZ_JBBIAA010000001.1"/>
</dbReference>
<dbReference type="InterPro" id="IPR050109">
    <property type="entry name" value="HTH-type_TetR-like_transc_reg"/>
</dbReference>
<keyword evidence="1" id="KW-0805">Transcription regulation</keyword>
<gene>
    <name evidence="6" type="ORF">WDZ17_01225</name>
</gene>
<dbReference type="PRINTS" id="PR00455">
    <property type="entry name" value="HTHTETR"/>
</dbReference>
<protein>
    <submittedName>
        <fullName evidence="6">TetR/AcrR family transcriptional regulator</fullName>
    </submittedName>
</protein>
<evidence type="ECO:0000256" key="1">
    <source>
        <dbReference type="ARBA" id="ARBA00023015"/>
    </source>
</evidence>
<keyword evidence="3" id="KW-0804">Transcription</keyword>
<evidence type="ECO:0000256" key="2">
    <source>
        <dbReference type="ARBA" id="ARBA00023125"/>
    </source>
</evidence>
<dbReference type="InterPro" id="IPR009057">
    <property type="entry name" value="Homeodomain-like_sf"/>
</dbReference>
<keyword evidence="7" id="KW-1185">Reference proteome</keyword>
<dbReference type="Gene3D" id="1.10.357.10">
    <property type="entry name" value="Tetracycline Repressor, domain 2"/>
    <property type="match status" value="1"/>
</dbReference>
<dbReference type="Pfam" id="PF17937">
    <property type="entry name" value="TetR_C_28"/>
    <property type="match status" value="1"/>
</dbReference>
<dbReference type="PANTHER" id="PTHR30055:SF234">
    <property type="entry name" value="HTH-TYPE TRANSCRIPTIONAL REGULATOR BETI"/>
    <property type="match status" value="1"/>
</dbReference>
<comment type="caution">
    <text evidence="6">The sequence shown here is derived from an EMBL/GenBank/DDBJ whole genome shotgun (WGS) entry which is preliminary data.</text>
</comment>
<evidence type="ECO:0000313" key="6">
    <source>
        <dbReference type="EMBL" id="MEJ5943916.1"/>
    </source>
</evidence>
<organism evidence="6 7">
    <name type="scientific">Pseudokineococcus basanitobsidens</name>
    <dbReference type="NCBI Taxonomy" id="1926649"/>
    <lineage>
        <taxon>Bacteria</taxon>
        <taxon>Bacillati</taxon>
        <taxon>Actinomycetota</taxon>
        <taxon>Actinomycetes</taxon>
        <taxon>Kineosporiales</taxon>
        <taxon>Kineosporiaceae</taxon>
        <taxon>Pseudokineococcus</taxon>
    </lineage>
</organism>
<accession>A0ABU8RFT4</accession>
<dbReference type="PANTHER" id="PTHR30055">
    <property type="entry name" value="HTH-TYPE TRANSCRIPTIONAL REGULATOR RUTR"/>
    <property type="match status" value="1"/>
</dbReference>
<evidence type="ECO:0000256" key="4">
    <source>
        <dbReference type="PROSITE-ProRule" id="PRU00335"/>
    </source>
</evidence>
<dbReference type="InterPro" id="IPR001647">
    <property type="entry name" value="HTH_TetR"/>
</dbReference>
<name>A0ABU8RFT4_9ACTN</name>
<dbReference type="InterPro" id="IPR041479">
    <property type="entry name" value="TetR_CgmR_C"/>
</dbReference>
<evidence type="ECO:0000259" key="5">
    <source>
        <dbReference type="PROSITE" id="PS50977"/>
    </source>
</evidence>
<dbReference type="EMBL" id="JBBIAA010000001">
    <property type="protein sequence ID" value="MEJ5943916.1"/>
    <property type="molecule type" value="Genomic_DNA"/>
</dbReference>
<evidence type="ECO:0000313" key="7">
    <source>
        <dbReference type="Proteomes" id="UP001387100"/>
    </source>
</evidence>
<feature type="domain" description="HTH tetR-type" evidence="5">
    <location>
        <begin position="1"/>
        <end position="61"/>
    </location>
</feature>
<reference evidence="6 7" key="1">
    <citation type="journal article" date="2017" name="Int. J. Syst. Evol. Microbiol.">
        <title>Pseudokineococcus basanitobsidens sp. nov., isolated from volcanic rock.</title>
        <authorList>
            <person name="Lee D.W."/>
            <person name="Park M.Y."/>
            <person name="Kim J.J."/>
            <person name="Kim B.S."/>
        </authorList>
    </citation>
    <scope>NUCLEOTIDE SEQUENCE [LARGE SCALE GENOMIC DNA]</scope>
    <source>
        <strain evidence="6 7">DSM 103726</strain>
    </source>
</reference>
<dbReference type="Pfam" id="PF00440">
    <property type="entry name" value="TetR_N"/>
    <property type="match status" value="1"/>
</dbReference>
<feature type="DNA-binding region" description="H-T-H motif" evidence="4">
    <location>
        <begin position="24"/>
        <end position="43"/>
    </location>
</feature>
<proteinExistence type="predicted"/>
<dbReference type="PROSITE" id="PS50977">
    <property type="entry name" value="HTH_TETR_2"/>
    <property type="match status" value="1"/>
</dbReference>
<dbReference type="Proteomes" id="UP001387100">
    <property type="component" value="Unassembled WGS sequence"/>
</dbReference>
<dbReference type="SUPFAM" id="SSF46689">
    <property type="entry name" value="Homeodomain-like"/>
    <property type="match status" value="1"/>
</dbReference>
<evidence type="ECO:0000256" key="3">
    <source>
        <dbReference type="ARBA" id="ARBA00023163"/>
    </source>
</evidence>
<sequence>MTARDRVLDAYESLLIEAGPAAATLDAVSSAAQVSKGGLLYHFPSKEALVTGLLERLRRRGAEDAEAMRASADGAVVTWLRGSAPPLGGTSGLSRTYVAALRVAGGDEASELASSVFADIDAGWFAALRDELGDPARARLVQLVGDGLYLAALTGAEDAGPVPVDDLLAALAPVLGAREP</sequence>